<dbReference type="PANTHER" id="PTHR11748">
    <property type="entry name" value="D-LACTATE DEHYDROGENASE"/>
    <property type="match status" value="1"/>
</dbReference>
<dbReference type="PANTHER" id="PTHR11748:SF119">
    <property type="entry name" value="D-2-HYDROXYGLUTARATE DEHYDROGENASE"/>
    <property type="match status" value="1"/>
</dbReference>
<dbReference type="Gene3D" id="3.30.70.2740">
    <property type="match status" value="1"/>
</dbReference>
<dbReference type="SUPFAM" id="SSF46548">
    <property type="entry name" value="alpha-helical ferredoxin"/>
    <property type="match status" value="1"/>
</dbReference>
<dbReference type="GO" id="GO:0046872">
    <property type="term" value="F:metal ion binding"/>
    <property type="evidence" value="ECO:0007669"/>
    <property type="project" value="UniProtKB-KW"/>
</dbReference>
<evidence type="ECO:0000256" key="2">
    <source>
        <dbReference type="ARBA" id="ARBA00022630"/>
    </source>
</evidence>
<dbReference type="PROSITE" id="PS51387">
    <property type="entry name" value="FAD_PCMH"/>
    <property type="match status" value="1"/>
</dbReference>
<dbReference type="Proteomes" id="UP000028878">
    <property type="component" value="Unassembled WGS sequence"/>
</dbReference>
<dbReference type="InterPro" id="IPR016166">
    <property type="entry name" value="FAD-bd_PCMH"/>
</dbReference>
<dbReference type="GO" id="GO:0008720">
    <property type="term" value="F:D-lactate dehydrogenase (NAD+) activity"/>
    <property type="evidence" value="ECO:0007669"/>
    <property type="project" value="TreeGrafter"/>
</dbReference>
<sequence>MNAPDPLALDRADAERSYEQAARVGGEVAGQLARELRQHTQAEVLFSPADRGRYATDASIYQQMPVGVFVPTTADDVATALRVCRQLRVPLVPRGGGTSQCGQTVGTGLVIDHSKHMRRVLAVDAEARTATVEPGIVLDHLNARLKPLGLWYPVDVSTSAQATLGGMAGNNSCGSRSIAYGNMVHNVLGAQAWLADGQLLDFGAYDKASGEARAIGDFVRDLAARHAGEIDAHWPKVLRRVAGYNLDVFRNQNPRPYTGDGSVNLAHLLIGSEGTLALTRSLTLRLSELPKAKVLGVVNFPTFYKAMDSAQHIVKLGENMPVGQLTAVELVDRTMIELSLKNPAFAPTIRTALSPHINGGRPDAVLLVEFSGPSKDVIRHKLRELVELMGELGLPGSVVEMVDDAPQKSLWEVRKAGLNIMMSLRGDGKPVSFIEDCAVPLESLAEYTDALTQVFRRHGTRGTWYAHASVGTLHVRPILDMRTDGPQGGAAKMRAIAEEASALVRRYKGAYSGEHGDGLCRGEWIEWQFGPRLNEAFRAIKQRFDPQGLLCPRRMVDPPKMDDTRLMRFPPSYRVVPIRTALDWSAWNVQTDPVSEQTSAPGTGGDPAQGLAKAVEMCNNNGHCRQFDAGTMCPSYRVTRDEQHLTRGRANTLRLALSGQLDGLLGPEAFTSDAVREAMDLCVGCKGCKRDCPTGVDMARMKTEWLHHHHARHGHSLKDRLIAHLPDYAHRVAPLAPLLNLRNRWPWLAALGERWLGLSAARSLPAWRRRHFFNHPPRTATREEVLAAERGVVLFVDTFNGHFEDENARDAVRVLQAAGYTVHVAAKHGEPGAPAGHLCCGRTYLAAGMVDAAREKARELLASLQPLAERGLAIVGLEPSCLLTLRDELLVMGLGEGAQVVADKALLFEEFLAQEARDGRLEALKSRLQPLSQPVLVHGHCHQKAFDAVTPVMEVLRWVPGAQPTLIESSCCGMAGSFGYEAAHQAVSMQMAELSLLPAVRAQPDAIVVADGTSCRHQIHDGAQREAIHVSRLLARQLDD</sequence>
<dbReference type="PROSITE" id="PS00198">
    <property type="entry name" value="4FE4S_FER_1"/>
    <property type="match status" value="1"/>
</dbReference>
<evidence type="ECO:0000259" key="8">
    <source>
        <dbReference type="PROSITE" id="PS51379"/>
    </source>
</evidence>
<dbReference type="SUPFAM" id="SSF56176">
    <property type="entry name" value="FAD-binding/transporter-associated domain-like"/>
    <property type="match status" value="1"/>
</dbReference>
<evidence type="ECO:0000256" key="7">
    <source>
        <dbReference type="ARBA" id="ARBA00023014"/>
    </source>
</evidence>
<name>A0A1L1PCP5_HYDIT</name>
<dbReference type="InterPro" id="IPR004017">
    <property type="entry name" value="Cys_rich_dom"/>
</dbReference>
<keyword evidence="2" id="KW-0285">Flavoprotein</keyword>
<keyword evidence="6" id="KW-0408">Iron</keyword>
<keyword evidence="4" id="KW-0274">FAD</keyword>
<dbReference type="Pfam" id="PF01565">
    <property type="entry name" value="FAD_binding_4"/>
    <property type="match status" value="1"/>
</dbReference>
<dbReference type="Pfam" id="PF13183">
    <property type="entry name" value="Fer4_8"/>
    <property type="match status" value="1"/>
</dbReference>
<dbReference type="Gene3D" id="3.30.70.2190">
    <property type="match status" value="1"/>
</dbReference>
<keyword evidence="7" id="KW-0411">Iron-sulfur</keyword>
<protein>
    <submittedName>
        <fullName evidence="10">D-lactate dehydrogenase</fullName>
        <ecNumber evidence="10">1.1.2.4</ecNumber>
    </submittedName>
</protein>
<dbReference type="InterPro" id="IPR017896">
    <property type="entry name" value="4Fe4S_Fe-S-bd"/>
</dbReference>
<evidence type="ECO:0000256" key="1">
    <source>
        <dbReference type="ARBA" id="ARBA00001974"/>
    </source>
</evidence>
<dbReference type="Pfam" id="PF02754">
    <property type="entry name" value="CCG"/>
    <property type="match status" value="1"/>
</dbReference>
<dbReference type="EC" id="1.1.2.4" evidence="10"/>
<evidence type="ECO:0000256" key="6">
    <source>
        <dbReference type="ARBA" id="ARBA00023004"/>
    </source>
</evidence>
<dbReference type="SUPFAM" id="SSF55103">
    <property type="entry name" value="FAD-linked oxidases, C-terminal domain"/>
    <property type="match status" value="1"/>
</dbReference>
<dbReference type="EMBL" id="CCAE010000014">
    <property type="protein sequence ID" value="CDN87762.1"/>
    <property type="molecule type" value="Genomic_DNA"/>
</dbReference>
<dbReference type="Gene3D" id="3.30.465.10">
    <property type="match status" value="1"/>
</dbReference>
<evidence type="ECO:0000259" key="9">
    <source>
        <dbReference type="PROSITE" id="PS51387"/>
    </source>
</evidence>
<dbReference type="InterPro" id="IPR016164">
    <property type="entry name" value="FAD-linked_Oxase-like_C"/>
</dbReference>
<keyword evidence="5 10" id="KW-0560">Oxidoreductase</keyword>
<dbReference type="AlphaFoldDB" id="A0A1L1PCP5"/>
<evidence type="ECO:0000256" key="3">
    <source>
        <dbReference type="ARBA" id="ARBA00022723"/>
    </source>
</evidence>
<gene>
    <name evidence="10" type="ORF">BN948_02188</name>
</gene>
<dbReference type="GO" id="GO:0004458">
    <property type="term" value="F:D-lactate dehydrogenase (cytochrome) activity"/>
    <property type="evidence" value="ECO:0007669"/>
    <property type="project" value="UniProtKB-EC"/>
</dbReference>
<feature type="domain" description="4Fe-4S ferredoxin-type" evidence="8">
    <location>
        <begin position="673"/>
        <end position="704"/>
    </location>
</feature>
<dbReference type="GO" id="GO:0071949">
    <property type="term" value="F:FAD binding"/>
    <property type="evidence" value="ECO:0007669"/>
    <property type="project" value="InterPro"/>
</dbReference>
<organism evidence="10 11">
    <name type="scientific">Hydrogenophaga intermedia</name>
    <dbReference type="NCBI Taxonomy" id="65786"/>
    <lineage>
        <taxon>Bacteria</taxon>
        <taxon>Pseudomonadati</taxon>
        <taxon>Pseudomonadota</taxon>
        <taxon>Betaproteobacteria</taxon>
        <taxon>Burkholderiales</taxon>
        <taxon>Comamonadaceae</taxon>
        <taxon>Hydrogenophaga</taxon>
    </lineage>
</organism>
<dbReference type="RefSeq" id="WP_009518949.1">
    <property type="nucleotide sequence ID" value="NZ_CCAE010000014.1"/>
</dbReference>
<evidence type="ECO:0000256" key="5">
    <source>
        <dbReference type="ARBA" id="ARBA00023002"/>
    </source>
</evidence>
<keyword evidence="3" id="KW-0479">Metal-binding</keyword>
<proteinExistence type="predicted"/>
<dbReference type="Pfam" id="PF02913">
    <property type="entry name" value="FAD-oxidase_C"/>
    <property type="match status" value="1"/>
</dbReference>
<accession>A0A1L1PCP5</accession>
<dbReference type="InterPro" id="IPR017900">
    <property type="entry name" value="4Fe4S_Fe_S_CS"/>
</dbReference>
<dbReference type="InterPro" id="IPR016169">
    <property type="entry name" value="FAD-bd_PCMH_sub2"/>
</dbReference>
<dbReference type="GO" id="GO:0051536">
    <property type="term" value="F:iron-sulfur cluster binding"/>
    <property type="evidence" value="ECO:0007669"/>
    <property type="project" value="UniProtKB-KW"/>
</dbReference>
<feature type="domain" description="FAD-binding PCMH-type" evidence="9">
    <location>
        <begin position="61"/>
        <end position="289"/>
    </location>
</feature>
<evidence type="ECO:0000313" key="10">
    <source>
        <dbReference type="EMBL" id="CDN87762.1"/>
    </source>
</evidence>
<dbReference type="InterPro" id="IPR006094">
    <property type="entry name" value="Oxid_FAD_bind_N"/>
</dbReference>
<dbReference type="InterPro" id="IPR036318">
    <property type="entry name" value="FAD-bd_PCMH-like_sf"/>
</dbReference>
<evidence type="ECO:0000313" key="11">
    <source>
        <dbReference type="Proteomes" id="UP000028878"/>
    </source>
</evidence>
<dbReference type="InterPro" id="IPR004113">
    <property type="entry name" value="FAD-bd_oxidored_4_C"/>
</dbReference>
<reference evidence="11" key="1">
    <citation type="submission" date="2014-11" db="EMBL/GenBank/DDBJ databases">
        <title>Draft genome sequence of Hydrogenophaga intermedia S1.</title>
        <authorList>
            <person name="Gan H.M."/>
            <person name="Chew T.H."/>
            <person name="Stolz A."/>
        </authorList>
    </citation>
    <scope>NUCLEOTIDE SEQUENCE [LARGE SCALE GENOMIC DNA]</scope>
    <source>
        <strain evidence="11">S1</strain>
    </source>
</reference>
<dbReference type="PROSITE" id="PS51379">
    <property type="entry name" value="4FE4S_FER_2"/>
    <property type="match status" value="1"/>
</dbReference>
<comment type="cofactor">
    <cofactor evidence="1">
        <name>FAD</name>
        <dbReference type="ChEBI" id="CHEBI:57692"/>
    </cofactor>
</comment>
<dbReference type="GO" id="GO:1903457">
    <property type="term" value="P:lactate catabolic process"/>
    <property type="evidence" value="ECO:0007669"/>
    <property type="project" value="TreeGrafter"/>
</dbReference>
<keyword evidence="11" id="KW-1185">Reference proteome</keyword>
<evidence type="ECO:0000256" key="4">
    <source>
        <dbReference type="ARBA" id="ARBA00022827"/>
    </source>
</evidence>